<proteinExistence type="predicted"/>
<dbReference type="Proteomes" id="UP000726170">
    <property type="component" value="Unassembled WGS sequence"/>
</dbReference>
<gene>
    <name evidence="1" type="ORF">KQI86_07660</name>
</gene>
<comment type="caution">
    <text evidence="1">The sequence shown here is derived from an EMBL/GenBank/DDBJ whole genome shotgun (WGS) entry which is preliminary data.</text>
</comment>
<protein>
    <submittedName>
        <fullName evidence="1">Uncharacterized protein</fullName>
    </submittedName>
</protein>
<sequence length="148" mass="17248">MRKELEFPEIDESKIEYVSRLIDVIAENGTEDYHKELIEINSITGKEFNGIEFAEYWGWTSLEMISRQALTPNPPCIRDLSKSEIIEMIGIIKNHFENGKDVEAEYYTELLQKSLPLCDILHYVMLEGEPEQIADKMLEDLRNSIIHL</sequence>
<evidence type="ECO:0000313" key="1">
    <source>
        <dbReference type="EMBL" id="MBU5484203.1"/>
    </source>
</evidence>
<reference evidence="1 2" key="1">
    <citation type="submission" date="2021-06" db="EMBL/GenBank/DDBJ databases">
        <authorList>
            <person name="Sun Q."/>
            <person name="Li D."/>
        </authorList>
    </citation>
    <scope>NUCLEOTIDE SEQUENCE [LARGE SCALE GENOMIC DNA]</scope>
    <source>
        <strain evidence="1 2">MSJ-11</strain>
    </source>
</reference>
<dbReference type="EMBL" id="JAHLQF010000002">
    <property type="protein sequence ID" value="MBU5484203.1"/>
    <property type="molecule type" value="Genomic_DNA"/>
</dbReference>
<dbReference type="RefSeq" id="WP_216438691.1">
    <property type="nucleotide sequence ID" value="NZ_JAHLQF010000002.1"/>
</dbReference>
<name>A0ABS6EG62_9CLOT</name>
<evidence type="ECO:0000313" key="2">
    <source>
        <dbReference type="Proteomes" id="UP000726170"/>
    </source>
</evidence>
<accession>A0ABS6EG62</accession>
<organism evidence="1 2">
    <name type="scientific">Clostridium mobile</name>
    <dbReference type="NCBI Taxonomy" id="2841512"/>
    <lineage>
        <taxon>Bacteria</taxon>
        <taxon>Bacillati</taxon>
        <taxon>Bacillota</taxon>
        <taxon>Clostridia</taxon>
        <taxon>Eubacteriales</taxon>
        <taxon>Clostridiaceae</taxon>
        <taxon>Clostridium</taxon>
    </lineage>
</organism>
<keyword evidence="2" id="KW-1185">Reference proteome</keyword>